<dbReference type="InterPro" id="IPR000639">
    <property type="entry name" value="Epox_hydrolase-like"/>
</dbReference>
<evidence type="ECO:0000259" key="2">
    <source>
        <dbReference type="Pfam" id="PF00561"/>
    </source>
</evidence>
<feature type="domain" description="AB hydrolase-1" evidence="2">
    <location>
        <begin position="26"/>
        <end position="279"/>
    </location>
</feature>
<name>A0A0J1CTY1_9BURK</name>
<keyword evidence="4" id="KW-1185">Reference proteome</keyword>
<dbReference type="GO" id="GO:0016787">
    <property type="term" value="F:hydrolase activity"/>
    <property type="evidence" value="ECO:0007669"/>
    <property type="project" value="UniProtKB-KW"/>
</dbReference>
<dbReference type="AlphaFoldDB" id="A0A0J1CTY1"/>
<dbReference type="SUPFAM" id="SSF53474">
    <property type="entry name" value="alpha/beta-Hydrolases"/>
    <property type="match status" value="1"/>
</dbReference>
<evidence type="ECO:0000313" key="3">
    <source>
        <dbReference type="EMBL" id="KLU24065.1"/>
    </source>
</evidence>
<dbReference type="PANTHER" id="PTHR43329">
    <property type="entry name" value="EPOXIDE HYDROLASE"/>
    <property type="match status" value="1"/>
</dbReference>
<keyword evidence="1 3" id="KW-0378">Hydrolase</keyword>
<proteinExistence type="predicted"/>
<dbReference type="Proteomes" id="UP000035963">
    <property type="component" value="Unassembled WGS sequence"/>
</dbReference>
<dbReference type="PATRIC" id="fig|908627.4.peg.4873"/>
<dbReference type="Gene3D" id="3.40.50.1820">
    <property type="entry name" value="alpha/beta hydrolase"/>
    <property type="match status" value="1"/>
</dbReference>
<comment type="caution">
    <text evidence="3">The sequence shown here is derived from an EMBL/GenBank/DDBJ whole genome shotgun (WGS) entry which is preliminary data.</text>
</comment>
<sequence length="298" mass="32403">MDDLNLLARTTKLEIAYTESGPADGPPVMLVHGWPDAARAWTAVAARLAAAGFRTIVPDLRGAGNTRFLSPDTPRDGSGVALAQDVIDLADVLGIDRFDVVGHDWGARTAYTLAALFPGRIGRIAGLALQFQPKGAFELPHFSQARKFWYQWFMALDGGPAAVAANPKGFARLQWDTWSPPGWFDEDEFARTAAAFDNPDWVPITLNGYRRRWREGEVSDPAYAALREKLATIDQLSTPTLMIQGGADFCDEPASSEGMEGHFTGGYKRVVLDGVGHFPPREAPDKVADLVIAHLRAG</sequence>
<protein>
    <submittedName>
        <fullName evidence="3">Epoxide hydrolase</fullName>
    </submittedName>
</protein>
<dbReference type="OrthoDB" id="9780765at2"/>
<dbReference type="RefSeq" id="WP_047848790.1">
    <property type="nucleotide sequence ID" value="NZ_AEJF01000135.1"/>
</dbReference>
<dbReference type="Pfam" id="PF00561">
    <property type="entry name" value="Abhydrolase_1"/>
    <property type="match status" value="1"/>
</dbReference>
<dbReference type="EMBL" id="AEJF01000135">
    <property type="protein sequence ID" value="KLU24065.1"/>
    <property type="molecule type" value="Genomic_DNA"/>
</dbReference>
<gene>
    <name evidence="3" type="ORF">EOS_21825</name>
</gene>
<evidence type="ECO:0000313" key="4">
    <source>
        <dbReference type="Proteomes" id="UP000035963"/>
    </source>
</evidence>
<dbReference type="PRINTS" id="PR00412">
    <property type="entry name" value="EPOXHYDRLASE"/>
</dbReference>
<dbReference type="InterPro" id="IPR000073">
    <property type="entry name" value="AB_hydrolase_1"/>
</dbReference>
<accession>A0A0J1CTY1</accession>
<evidence type="ECO:0000256" key="1">
    <source>
        <dbReference type="ARBA" id="ARBA00022801"/>
    </source>
</evidence>
<reference evidence="3 4" key="1">
    <citation type="journal article" date="2015" name="Genome Announc.">
        <title>Draft Genome Sequence of Burkholderia sp. Strain PML1(12), an Ectomycorrhizosphere-Inhabiting Bacterium with Effective Mineral-Weathering Ability.</title>
        <authorList>
            <person name="Uroz S."/>
            <person name="Oger P."/>
        </authorList>
    </citation>
    <scope>NUCLEOTIDE SEQUENCE [LARGE SCALE GENOMIC DNA]</scope>
    <source>
        <strain evidence="4">PML1(12)</strain>
    </source>
</reference>
<dbReference type="InterPro" id="IPR029058">
    <property type="entry name" value="AB_hydrolase_fold"/>
</dbReference>
<organism evidence="3 4">
    <name type="scientific">Caballeronia mineralivorans PML1(12)</name>
    <dbReference type="NCBI Taxonomy" id="908627"/>
    <lineage>
        <taxon>Bacteria</taxon>
        <taxon>Pseudomonadati</taxon>
        <taxon>Pseudomonadota</taxon>
        <taxon>Betaproteobacteria</taxon>
        <taxon>Burkholderiales</taxon>
        <taxon>Burkholderiaceae</taxon>
        <taxon>Caballeronia</taxon>
    </lineage>
</organism>